<protein>
    <submittedName>
        <fullName evidence="2">Uncharacterized protein</fullName>
    </submittedName>
</protein>
<organism evidence="2 3">
    <name type="scientific">Inhella proteolytica</name>
    <dbReference type="NCBI Taxonomy" id="2795029"/>
    <lineage>
        <taxon>Bacteria</taxon>
        <taxon>Pseudomonadati</taxon>
        <taxon>Pseudomonadota</taxon>
        <taxon>Betaproteobacteria</taxon>
        <taxon>Burkholderiales</taxon>
        <taxon>Sphaerotilaceae</taxon>
        <taxon>Inhella</taxon>
    </lineage>
</organism>
<sequence>MARRWPCVRWWAALLMAACSPLWAAEPDADEPGDFPFPTLQQEHRNALSSCADPYTWPVVQRPAPSQTRERRLWDARKSYTPLDWEFNASAQGLCARPLTHPPEASLPFAPPNGAAALTTTTATLQVADGWLYGRLMHYVGGGLYWADAQGGQARRLVDEPALGLLLQPRGDVLALTGFAHLGSAEGGLWKLHKADAGWRAVRLNRWPERPCAWTQARDGTLFVSFPTQLVVGPPQGPFRTLWEGDEGMGCRTRQVHLDEGRQTLWWSAGPFVGALDLQNLALRHHLRSEALLQAYSPAWERAVLREAHNPAHEHHP</sequence>
<keyword evidence="1" id="KW-0732">Signal</keyword>
<evidence type="ECO:0000256" key="1">
    <source>
        <dbReference type="SAM" id="SignalP"/>
    </source>
</evidence>
<reference evidence="2" key="1">
    <citation type="submission" date="2020-12" db="EMBL/GenBank/DDBJ databases">
        <title>The genome sequence of Inhella sp. 1Y17.</title>
        <authorList>
            <person name="Liu Y."/>
        </authorList>
    </citation>
    <scope>NUCLEOTIDE SEQUENCE</scope>
    <source>
        <strain evidence="2">1Y17</strain>
    </source>
</reference>
<keyword evidence="3" id="KW-1185">Reference proteome</keyword>
<evidence type="ECO:0000313" key="2">
    <source>
        <dbReference type="EMBL" id="MBH9576858.1"/>
    </source>
</evidence>
<evidence type="ECO:0000313" key="3">
    <source>
        <dbReference type="Proteomes" id="UP000613266"/>
    </source>
</evidence>
<dbReference type="AlphaFoldDB" id="A0A931NGM1"/>
<dbReference type="RefSeq" id="WP_198110466.1">
    <property type="nucleotide sequence ID" value="NZ_JAEDAK010000004.1"/>
</dbReference>
<accession>A0A931NGM1</accession>
<dbReference type="EMBL" id="JAEDAK010000004">
    <property type="protein sequence ID" value="MBH9576858.1"/>
    <property type="molecule type" value="Genomic_DNA"/>
</dbReference>
<comment type="caution">
    <text evidence="2">The sequence shown here is derived from an EMBL/GenBank/DDBJ whole genome shotgun (WGS) entry which is preliminary data.</text>
</comment>
<gene>
    <name evidence="2" type="ORF">I7X39_08070</name>
</gene>
<dbReference type="Proteomes" id="UP000613266">
    <property type="component" value="Unassembled WGS sequence"/>
</dbReference>
<feature type="signal peptide" evidence="1">
    <location>
        <begin position="1"/>
        <end position="24"/>
    </location>
</feature>
<name>A0A931NGM1_9BURK</name>
<proteinExistence type="predicted"/>
<feature type="chain" id="PRO_5037000403" evidence="1">
    <location>
        <begin position="25"/>
        <end position="317"/>
    </location>
</feature>